<sequence>MPRRRQTGVEIDGGLQPGRKALVDGLSELHASMEPSTAPVRTVAELLSSHCQYRIAASTVHRYLSGRLPAPHHFIENLHSLAKLTSGDTAGIKPLSHYLALRQAAEKTGCSSCRALRQQITSLTEKVTALEDECVNAQTRAASHQLAAKDRQSQLEAGQAAPWPLSEPSGHLPVPPDKGDRQHTASDVAAARQLTQRVAELWAEDESSALSLLHGTTDVLTPLESAASLVLLRQRHDQLADAAIQIFGREQSERAVMSVALQLHEYGMPNDAGAVLRAAVR</sequence>
<feature type="coiled-coil region" evidence="1">
    <location>
        <begin position="113"/>
        <end position="140"/>
    </location>
</feature>
<gene>
    <name evidence="3" type="ORF">GCM10009544_50180</name>
</gene>
<reference evidence="3 4" key="1">
    <citation type="journal article" date="2019" name="Int. J. Syst. Evol. Microbiol.">
        <title>The Global Catalogue of Microorganisms (GCM) 10K type strain sequencing project: providing services to taxonomists for standard genome sequencing and annotation.</title>
        <authorList>
            <consortium name="The Broad Institute Genomics Platform"/>
            <consortium name="The Broad Institute Genome Sequencing Center for Infectious Disease"/>
            <person name="Wu L."/>
            <person name="Ma J."/>
        </authorList>
    </citation>
    <scope>NUCLEOTIDE SEQUENCE [LARGE SCALE GENOMIC DNA]</scope>
    <source>
        <strain evidence="3 4">JCM 10649</strain>
    </source>
</reference>
<dbReference type="EMBL" id="BAAAHB010000074">
    <property type="protein sequence ID" value="GAA0482158.1"/>
    <property type="molecule type" value="Genomic_DNA"/>
</dbReference>
<accession>A0ABN1AR63</accession>
<evidence type="ECO:0000313" key="3">
    <source>
        <dbReference type="EMBL" id="GAA0482158.1"/>
    </source>
</evidence>
<evidence type="ECO:0000256" key="2">
    <source>
        <dbReference type="SAM" id="MobiDB-lite"/>
    </source>
</evidence>
<proteinExistence type="predicted"/>
<evidence type="ECO:0000256" key="1">
    <source>
        <dbReference type="SAM" id="Coils"/>
    </source>
</evidence>
<protein>
    <submittedName>
        <fullName evidence="3">Uncharacterized protein</fullName>
    </submittedName>
</protein>
<organism evidence="3 4">
    <name type="scientific">Streptomyces stramineus</name>
    <dbReference type="NCBI Taxonomy" id="173861"/>
    <lineage>
        <taxon>Bacteria</taxon>
        <taxon>Bacillati</taxon>
        <taxon>Actinomycetota</taxon>
        <taxon>Actinomycetes</taxon>
        <taxon>Kitasatosporales</taxon>
        <taxon>Streptomycetaceae</taxon>
        <taxon>Streptomyces</taxon>
    </lineage>
</organism>
<keyword evidence="4" id="KW-1185">Reference proteome</keyword>
<feature type="region of interest" description="Disordered" evidence="2">
    <location>
        <begin position="145"/>
        <end position="186"/>
    </location>
</feature>
<keyword evidence="1" id="KW-0175">Coiled coil</keyword>
<comment type="caution">
    <text evidence="3">The sequence shown here is derived from an EMBL/GenBank/DDBJ whole genome shotgun (WGS) entry which is preliminary data.</text>
</comment>
<evidence type="ECO:0000313" key="4">
    <source>
        <dbReference type="Proteomes" id="UP001499895"/>
    </source>
</evidence>
<dbReference type="Proteomes" id="UP001499895">
    <property type="component" value="Unassembled WGS sequence"/>
</dbReference>
<name>A0ABN1AR63_9ACTN</name>